<evidence type="ECO:0000256" key="1">
    <source>
        <dbReference type="ARBA" id="ARBA00000707"/>
    </source>
</evidence>
<dbReference type="InterPro" id="IPR038765">
    <property type="entry name" value="Papain-like_cys_pep_sf"/>
</dbReference>
<dbReference type="GO" id="GO:0004843">
    <property type="term" value="F:cysteine-type deubiquitinase activity"/>
    <property type="evidence" value="ECO:0007669"/>
    <property type="project" value="UniProtKB-EC"/>
</dbReference>
<dbReference type="InterPro" id="IPR028889">
    <property type="entry name" value="USP"/>
</dbReference>
<dbReference type="EMBL" id="CAJEWN010000224">
    <property type="protein sequence ID" value="CAD2173826.1"/>
    <property type="molecule type" value="Genomic_DNA"/>
</dbReference>
<dbReference type="CDD" id="cd02257">
    <property type="entry name" value="Peptidase_C19"/>
    <property type="match status" value="2"/>
</dbReference>
<gene>
    <name evidence="4" type="ORF">MENT_LOCUS25456</name>
</gene>
<dbReference type="Proteomes" id="UP000580250">
    <property type="component" value="Unassembled WGS sequence"/>
</dbReference>
<feature type="domain" description="USP" evidence="3">
    <location>
        <begin position="82"/>
        <end position="637"/>
    </location>
</feature>
<dbReference type="EC" id="3.4.19.12" evidence="2"/>
<evidence type="ECO:0000256" key="2">
    <source>
        <dbReference type="ARBA" id="ARBA00012759"/>
    </source>
</evidence>
<dbReference type="GO" id="GO:0016579">
    <property type="term" value="P:protein deubiquitination"/>
    <property type="evidence" value="ECO:0007669"/>
    <property type="project" value="InterPro"/>
</dbReference>
<dbReference type="InterPro" id="IPR050185">
    <property type="entry name" value="Ub_carboxyl-term_hydrolase"/>
</dbReference>
<dbReference type="PROSITE" id="PS00973">
    <property type="entry name" value="USP_2"/>
    <property type="match status" value="1"/>
</dbReference>
<dbReference type="Pfam" id="PF00443">
    <property type="entry name" value="UCH"/>
    <property type="match status" value="1"/>
</dbReference>
<evidence type="ECO:0000259" key="3">
    <source>
        <dbReference type="PROSITE" id="PS50235"/>
    </source>
</evidence>
<comment type="caution">
    <text evidence="4">The sequence shown here is derived from an EMBL/GenBank/DDBJ whole genome shotgun (WGS) entry which is preliminary data.</text>
</comment>
<dbReference type="Gene3D" id="3.90.70.10">
    <property type="entry name" value="Cysteine proteinases"/>
    <property type="match status" value="2"/>
</dbReference>
<evidence type="ECO:0000313" key="5">
    <source>
        <dbReference type="Proteomes" id="UP000580250"/>
    </source>
</evidence>
<accession>A0A6V7VFU6</accession>
<reference evidence="4 5" key="1">
    <citation type="submission" date="2020-08" db="EMBL/GenBank/DDBJ databases">
        <authorList>
            <person name="Koutsovoulos G."/>
            <person name="Danchin GJ E."/>
        </authorList>
    </citation>
    <scope>NUCLEOTIDE SEQUENCE [LARGE SCALE GENOMIC DNA]</scope>
</reference>
<dbReference type="InterPro" id="IPR018200">
    <property type="entry name" value="USP_CS"/>
</dbReference>
<proteinExistence type="predicted"/>
<dbReference type="OrthoDB" id="292964at2759"/>
<protein>
    <recommendedName>
        <fullName evidence="2">ubiquitinyl hydrolase 1</fullName>
        <ecNumber evidence="2">3.4.19.12</ecNumber>
    </recommendedName>
</protein>
<sequence length="679" mass="79824">MSGAKYYPLMSEYSSSEEDYQKALKVFHLSLYTSSDDSNFSNISYNNNQNSVRTSTSNYERKLVPKWKLVPKESWFQVPCLKGLKNHGNTDYFNALMQCLAGCDRLAEFLLCNDFVEYNKNIIFNSFVNTIRCMWFNNTFVDEFCHKAIPSIANENSTFCLRAQHDSHECMIWLLNKLNREILDYNLENYYGKGSGFDSNIKLIRNNEDNNDSKSTVLKLFQGQFRHEIKCTAPNCDFVDTSLEPFLSVSLSVPLPRKYTVKFISMTPRKITRFYLNISEPYLTVRDIMEQIGKIVKISPEYIVACKIKPNGQSYLVQDKVVLESDSHLNDFTIFEILQLNKQHEQKFVFAIVNFVFDGKILGEPYFALFYKDVSYEKLCFELMKDGAPLLPEPYFKMNLDFKLHLLDSDGSVYCSIQKFKQTFHRAIYLFNNATFKPFLNNHVEKVYNKENTKNAIFINVEWDLSLRKDFESKYMKEQICDDYSLQNKFNDNSRAIPLITLLDNFVKSEPIQFWNCPKCNKLSGTMQINFEHLPDILVFYLKRFDTSGEKTKKNANIVYTPEELDMSSYFNNENKYYLSCVIYHHGTNFTSGHYTAAARNFIDGKWRLFNDTIVSIKSQNQICSSDDSYMLIYQRKRSVPWFPKNVPCHIIKIYQREMDKDDKDYAKQPWFYQNIERV</sequence>
<name>A0A6V7VFU6_MELEN</name>
<dbReference type="AlphaFoldDB" id="A0A6V7VFU6"/>
<dbReference type="SUPFAM" id="SSF54001">
    <property type="entry name" value="Cysteine proteinases"/>
    <property type="match status" value="1"/>
</dbReference>
<dbReference type="PROSITE" id="PS50235">
    <property type="entry name" value="USP_3"/>
    <property type="match status" value="1"/>
</dbReference>
<dbReference type="InterPro" id="IPR001394">
    <property type="entry name" value="Peptidase_C19_UCH"/>
</dbReference>
<dbReference type="PANTHER" id="PTHR21646">
    <property type="entry name" value="UBIQUITIN CARBOXYL-TERMINAL HYDROLASE"/>
    <property type="match status" value="1"/>
</dbReference>
<evidence type="ECO:0000313" key="4">
    <source>
        <dbReference type="EMBL" id="CAD2173826.1"/>
    </source>
</evidence>
<comment type="catalytic activity">
    <reaction evidence="1">
        <text>Thiol-dependent hydrolysis of ester, thioester, amide, peptide and isopeptide bonds formed by the C-terminal Gly of ubiquitin (a 76-residue protein attached to proteins as an intracellular targeting signal).</text>
        <dbReference type="EC" id="3.4.19.12"/>
    </reaction>
</comment>
<organism evidence="4 5">
    <name type="scientific">Meloidogyne enterolobii</name>
    <name type="common">Root-knot nematode worm</name>
    <name type="synonym">Meloidogyne mayaguensis</name>
    <dbReference type="NCBI Taxonomy" id="390850"/>
    <lineage>
        <taxon>Eukaryota</taxon>
        <taxon>Metazoa</taxon>
        <taxon>Ecdysozoa</taxon>
        <taxon>Nematoda</taxon>
        <taxon>Chromadorea</taxon>
        <taxon>Rhabditida</taxon>
        <taxon>Tylenchina</taxon>
        <taxon>Tylenchomorpha</taxon>
        <taxon>Tylenchoidea</taxon>
        <taxon>Meloidogynidae</taxon>
        <taxon>Meloidogyninae</taxon>
        <taxon>Meloidogyne</taxon>
    </lineage>
</organism>